<dbReference type="RefSeq" id="WP_139620984.1">
    <property type="nucleotide sequence ID" value="NZ_VDMP01000010.1"/>
</dbReference>
<accession>A0A5C4WPL9</accession>
<keyword evidence="3" id="KW-0808">Transferase</keyword>
<comment type="caution">
    <text evidence="9">The sequence shown here is derived from an EMBL/GenBank/DDBJ whole genome shotgun (WGS) entry which is preliminary data.</text>
</comment>
<feature type="domain" description="Protein kinase" evidence="8">
    <location>
        <begin position="20"/>
        <end position="279"/>
    </location>
</feature>
<dbReference type="EMBL" id="VDMP01000010">
    <property type="protein sequence ID" value="TNM50214.1"/>
    <property type="molecule type" value="Genomic_DNA"/>
</dbReference>
<keyword evidence="2 9" id="KW-0723">Serine/threonine-protein kinase</keyword>
<reference evidence="9 10" key="1">
    <citation type="journal article" date="2016" name="Int. J. Syst. Evol. Microbiol.">
        <title>Nocardioides albidus sp. nov., an actinobacterium isolated from garden soil.</title>
        <authorList>
            <person name="Singh H."/>
            <person name="Du J."/>
            <person name="Trinh H."/>
            <person name="Won K."/>
            <person name="Yang J.E."/>
            <person name="Yin C."/>
            <person name="Kook M."/>
            <person name="Yi T.H."/>
        </authorList>
    </citation>
    <scope>NUCLEOTIDE SEQUENCE [LARGE SCALE GENOMIC DNA]</scope>
    <source>
        <strain evidence="9 10">CCTCC AB 2015297</strain>
    </source>
</reference>
<dbReference type="PROSITE" id="PS00108">
    <property type="entry name" value="PROTEIN_KINASE_ST"/>
    <property type="match status" value="1"/>
</dbReference>
<evidence type="ECO:0000256" key="1">
    <source>
        <dbReference type="ARBA" id="ARBA00012513"/>
    </source>
</evidence>
<sequence>MGGTSTSEGRGEVPLLAERYRLEEVIGRGGMSEVFRATDVQLSRPVAVKVLLDGRGSNDRDRFVAEARTLARLSHTGLVTVYDAGLRPDTTPDPAAAQVGRLFLVMELVEGPTLADVIAAGPLPLDRAGAVGAQVAEALDYVHHHDVVHRDVKPANVLCGDQQHVKLADFGIARLLDHTTQHTGSETAVGTAAYVAPEQVRGEAVDGAADVYSLGLVLLEAITGRREYVGTPVEAAMARLHRQPDIPEGLPDSWRRLIGAMTDLNPERRPSAAEVAEWLRSGLSAPAPVATSGLPDATVAPILAGTAPVDVPTEEMAPPSPLPRTRRPARIVARASGVPGDIRGVTAALGALVLMLVVIALAAKDESEPTIPAATPTQLEEPLRQLHDAVDDAGLSELADRLDAVDRSVTAGDGSATRAALEDLVARTAVAYVGDRISDDEAGDVFDAARDVLAELPAELPADSTDTGA</sequence>
<dbReference type="Gene3D" id="1.10.510.10">
    <property type="entry name" value="Transferase(Phosphotransferase) domain 1"/>
    <property type="match status" value="1"/>
</dbReference>
<keyword evidence="6 7" id="KW-0067">ATP-binding</keyword>
<protein>
    <recommendedName>
        <fullName evidence="1">non-specific serine/threonine protein kinase</fullName>
        <ecNumber evidence="1">2.7.11.1</ecNumber>
    </recommendedName>
</protein>
<dbReference type="PANTHER" id="PTHR43289">
    <property type="entry name" value="MITOGEN-ACTIVATED PROTEIN KINASE KINASE KINASE 20-RELATED"/>
    <property type="match status" value="1"/>
</dbReference>
<evidence type="ECO:0000256" key="7">
    <source>
        <dbReference type="PROSITE-ProRule" id="PRU10141"/>
    </source>
</evidence>
<dbReference type="PROSITE" id="PS00107">
    <property type="entry name" value="PROTEIN_KINASE_ATP"/>
    <property type="match status" value="1"/>
</dbReference>
<dbReference type="InterPro" id="IPR011009">
    <property type="entry name" value="Kinase-like_dom_sf"/>
</dbReference>
<dbReference type="InterPro" id="IPR008271">
    <property type="entry name" value="Ser/Thr_kinase_AS"/>
</dbReference>
<dbReference type="CDD" id="cd14014">
    <property type="entry name" value="STKc_PknB_like"/>
    <property type="match status" value="1"/>
</dbReference>
<evidence type="ECO:0000256" key="2">
    <source>
        <dbReference type="ARBA" id="ARBA00022527"/>
    </source>
</evidence>
<dbReference type="InterPro" id="IPR000719">
    <property type="entry name" value="Prot_kinase_dom"/>
</dbReference>
<evidence type="ECO:0000259" key="8">
    <source>
        <dbReference type="PROSITE" id="PS50011"/>
    </source>
</evidence>
<evidence type="ECO:0000256" key="5">
    <source>
        <dbReference type="ARBA" id="ARBA00022777"/>
    </source>
</evidence>
<evidence type="ECO:0000256" key="4">
    <source>
        <dbReference type="ARBA" id="ARBA00022741"/>
    </source>
</evidence>
<organism evidence="9 10">
    <name type="scientific">Nocardioides albidus</name>
    <dbReference type="NCBI Taxonomy" id="1517589"/>
    <lineage>
        <taxon>Bacteria</taxon>
        <taxon>Bacillati</taxon>
        <taxon>Actinomycetota</taxon>
        <taxon>Actinomycetes</taxon>
        <taxon>Propionibacteriales</taxon>
        <taxon>Nocardioidaceae</taxon>
        <taxon>Nocardioides</taxon>
    </lineage>
</organism>
<dbReference type="SUPFAM" id="SSF56112">
    <property type="entry name" value="Protein kinase-like (PK-like)"/>
    <property type="match status" value="1"/>
</dbReference>
<feature type="binding site" evidence="7">
    <location>
        <position position="49"/>
    </location>
    <ligand>
        <name>ATP</name>
        <dbReference type="ChEBI" id="CHEBI:30616"/>
    </ligand>
</feature>
<evidence type="ECO:0000313" key="10">
    <source>
        <dbReference type="Proteomes" id="UP000313231"/>
    </source>
</evidence>
<keyword evidence="5 9" id="KW-0418">Kinase</keyword>
<keyword evidence="4 7" id="KW-0547">Nucleotide-binding</keyword>
<dbReference type="GO" id="GO:0005524">
    <property type="term" value="F:ATP binding"/>
    <property type="evidence" value="ECO:0007669"/>
    <property type="project" value="UniProtKB-UniRule"/>
</dbReference>
<proteinExistence type="predicted"/>
<dbReference type="SMART" id="SM00220">
    <property type="entry name" value="S_TKc"/>
    <property type="match status" value="1"/>
</dbReference>
<dbReference type="InterPro" id="IPR017441">
    <property type="entry name" value="Protein_kinase_ATP_BS"/>
</dbReference>
<keyword evidence="10" id="KW-1185">Reference proteome</keyword>
<dbReference type="GO" id="GO:0004674">
    <property type="term" value="F:protein serine/threonine kinase activity"/>
    <property type="evidence" value="ECO:0007669"/>
    <property type="project" value="UniProtKB-KW"/>
</dbReference>
<evidence type="ECO:0000256" key="6">
    <source>
        <dbReference type="ARBA" id="ARBA00022840"/>
    </source>
</evidence>
<dbReference type="PANTHER" id="PTHR43289:SF6">
    <property type="entry name" value="SERINE_THREONINE-PROTEIN KINASE NEKL-3"/>
    <property type="match status" value="1"/>
</dbReference>
<dbReference type="EC" id="2.7.11.1" evidence="1"/>
<dbReference type="Pfam" id="PF00069">
    <property type="entry name" value="Pkinase"/>
    <property type="match status" value="1"/>
</dbReference>
<dbReference type="PROSITE" id="PS50011">
    <property type="entry name" value="PROTEIN_KINASE_DOM"/>
    <property type="match status" value="1"/>
</dbReference>
<dbReference type="OrthoDB" id="9762169at2"/>
<dbReference type="AlphaFoldDB" id="A0A5C4WPL9"/>
<evidence type="ECO:0000313" key="9">
    <source>
        <dbReference type="EMBL" id="TNM50214.1"/>
    </source>
</evidence>
<name>A0A5C4WPL9_9ACTN</name>
<dbReference type="Proteomes" id="UP000313231">
    <property type="component" value="Unassembled WGS sequence"/>
</dbReference>
<dbReference type="Gene3D" id="3.30.200.20">
    <property type="entry name" value="Phosphorylase Kinase, domain 1"/>
    <property type="match status" value="1"/>
</dbReference>
<evidence type="ECO:0000256" key="3">
    <source>
        <dbReference type="ARBA" id="ARBA00022679"/>
    </source>
</evidence>
<gene>
    <name evidence="9" type="ORF">FHP29_00860</name>
</gene>